<feature type="region of interest" description="Disordered" evidence="2">
    <location>
        <begin position="130"/>
        <end position="200"/>
    </location>
</feature>
<feature type="compositionally biased region" description="Low complexity" evidence="2">
    <location>
        <begin position="511"/>
        <end position="528"/>
    </location>
</feature>
<feature type="region of interest" description="Disordered" evidence="2">
    <location>
        <begin position="865"/>
        <end position="980"/>
    </location>
</feature>
<feature type="compositionally biased region" description="Basic residues" evidence="2">
    <location>
        <begin position="660"/>
        <end position="669"/>
    </location>
</feature>
<name>A0A195BRZ8_9HYME</name>
<gene>
    <name evidence="3" type="ORF">ALC53_02102</name>
</gene>
<proteinExistence type="predicted"/>
<feature type="region of interest" description="Disordered" evidence="2">
    <location>
        <begin position="75"/>
        <end position="110"/>
    </location>
</feature>
<feature type="compositionally biased region" description="Polar residues" evidence="2">
    <location>
        <begin position="32"/>
        <end position="44"/>
    </location>
</feature>
<feature type="region of interest" description="Disordered" evidence="2">
    <location>
        <begin position="509"/>
        <end position="533"/>
    </location>
</feature>
<dbReference type="Proteomes" id="UP000078540">
    <property type="component" value="Unassembled WGS sequence"/>
</dbReference>
<feature type="compositionally biased region" description="Polar residues" evidence="2">
    <location>
        <begin position="481"/>
        <end position="495"/>
    </location>
</feature>
<evidence type="ECO:0000313" key="3">
    <source>
        <dbReference type="EMBL" id="KYM89790.1"/>
    </source>
</evidence>
<feature type="compositionally biased region" description="Polar residues" evidence="2">
    <location>
        <begin position="182"/>
        <end position="200"/>
    </location>
</feature>
<dbReference type="EMBL" id="KQ976417">
    <property type="protein sequence ID" value="KYM89790.1"/>
    <property type="molecule type" value="Genomic_DNA"/>
</dbReference>
<feature type="compositionally biased region" description="Polar residues" evidence="2">
    <location>
        <begin position="91"/>
        <end position="110"/>
    </location>
</feature>
<keyword evidence="1" id="KW-0175">Coiled coil</keyword>
<feature type="compositionally biased region" description="Basic and acidic residues" evidence="2">
    <location>
        <begin position="955"/>
        <end position="966"/>
    </location>
</feature>
<organism evidence="3 4">
    <name type="scientific">Atta colombica</name>
    <dbReference type="NCBI Taxonomy" id="520822"/>
    <lineage>
        <taxon>Eukaryota</taxon>
        <taxon>Metazoa</taxon>
        <taxon>Ecdysozoa</taxon>
        <taxon>Arthropoda</taxon>
        <taxon>Hexapoda</taxon>
        <taxon>Insecta</taxon>
        <taxon>Pterygota</taxon>
        <taxon>Neoptera</taxon>
        <taxon>Endopterygota</taxon>
        <taxon>Hymenoptera</taxon>
        <taxon>Apocrita</taxon>
        <taxon>Aculeata</taxon>
        <taxon>Formicoidea</taxon>
        <taxon>Formicidae</taxon>
        <taxon>Myrmicinae</taxon>
        <taxon>Atta</taxon>
    </lineage>
</organism>
<feature type="compositionally biased region" description="Basic and acidic residues" evidence="2">
    <location>
        <begin position="1005"/>
        <end position="1021"/>
    </location>
</feature>
<feature type="coiled-coil region" evidence="1">
    <location>
        <begin position="1098"/>
        <end position="1132"/>
    </location>
</feature>
<protein>
    <submittedName>
        <fullName evidence="3">Uncharacterized protein</fullName>
    </submittedName>
</protein>
<feature type="region of interest" description="Disordered" evidence="2">
    <location>
        <begin position="13"/>
        <end position="59"/>
    </location>
</feature>
<evidence type="ECO:0000256" key="1">
    <source>
        <dbReference type="SAM" id="Coils"/>
    </source>
</evidence>
<feature type="region of interest" description="Disordered" evidence="2">
    <location>
        <begin position="1001"/>
        <end position="1033"/>
    </location>
</feature>
<evidence type="ECO:0000256" key="2">
    <source>
        <dbReference type="SAM" id="MobiDB-lite"/>
    </source>
</evidence>
<feature type="compositionally biased region" description="Polar residues" evidence="2">
    <location>
        <begin position="423"/>
        <end position="437"/>
    </location>
</feature>
<reference evidence="3 4" key="1">
    <citation type="submission" date="2015-09" db="EMBL/GenBank/DDBJ databases">
        <title>Atta colombica WGS genome.</title>
        <authorList>
            <person name="Nygaard S."/>
            <person name="Hu H."/>
            <person name="Boomsma J."/>
            <person name="Zhang G."/>
        </authorList>
    </citation>
    <scope>NUCLEOTIDE SEQUENCE [LARGE SCALE GENOMIC DNA]</scope>
    <source>
        <strain evidence="3">Treedump-2</strain>
        <tissue evidence="3">Whole body</tissue>
    </source>
</reference>
<feature type="compositionally biased region" description="Pro residues" evidence="2">
    <location>
        <begin position="399"/>
        <end position="411"/>
    </location>
</feature>
<feature type="region of interest" description="Disordered" evidence="2">
    <location>
        <begin position="360"/>
        <end position="497"/>
    </location>
</feature>
<feature type="compositionally biased region" description="Polar residues" evidence="2">
    <location>
        <begin position="865"/>
        <end position="876"/>
    </location>
</feature>
<keyword evidence="4" id="KW-1185">Reference proteome</keyword>
<feature type="compositionally biased region" description="Polar residues" evidence="2">
    <location>
        <begin position="385"/>
        <end position="394"/>
    </location>
</feature>
<feature type="compositionally biased region" description="Low complexity" evidence="2">
    <location>
        <begin position="932"/>
        <end position="944"/>
    </location>
</feature>
<feature type="region of interest" description="Disordered" evidence="2">
    <location>
        <begin position="647"/>
        <end position="695"/>
    </location>
</feature>
<feature type="compositionally biased region" description="Low complexity" evidence="2">
    <location>
        <begin position="130"/>
        <end position="148"/>
    </location>
</feature>
<accession>A0A195BRZ8</accession>
<dbReference type="AlphaFoldDB" id="A0A195BRZ8"/>
<feature type="compositionally biased region" description="Basic and acidic residues" evidence="2">
    <location>
        <begin position="469"/>
        <end position="480"/>
    </location>
</feature>
<sequence>MFGTKLRTWMEAHIVRSKKKKDRKKGDKGFDSTCNSPRSHSANRSPALHQVHPVDSPTKNVDGIRLHGGNYGATVTTSSGTSGGTAGSVSLSSPESAYSTGYSTDGTSPGTSFPPEYYINIRTGTHYFQSSSSNGAATTANNNNNNNNKIRVKRPPGNAGDHLPPAGNSILSGNGRVEDRGQSTASTTNMTRDNGQPEIRTSTPHKIWFEKHQEFSLLRSFEIPRYDIFTKGERDAALPSNASHSIQPSNRSLRPRVQRHPVSFAKQEVYILEVAFIVVACITGEYEKKSQEEKKACEFLSRWISRMLSLPEKLWCDDPFLLSSTHVLLFVAGEKIFISRIFVLLSKRGGEKVRKRYFSAETSTNHGQRQHQQKQQENSHRRTESYSADSTRNNLPVPSSIPPPLVSPPVQSPRERSRIRTNPWLSANSSGSSTNGLKSRLALDESSSSSGLKLTESSGSASDVNLNGREPHGRREHRQESLSAGRSPINQNWRITSGMDLRPKISLALQRRASSSSSSSASSVTRSVRSSEDDITLNEMMGKFDESYVYEKETDILSDSDPTDCEDYIDSLSDIDTGQDGGDENDPFENDEFDYIDNGSFLDLDSLECGGAGHFPNTGHCTYFTFTSELSRRGSRLRESFLKRRTKDEISQRNVNTRTSTKRQSARHRKIDDKQSEKRKKRISQRRKPNLDRCDDETANLNRVLVERMLLKNSGFNQGSRSVGGTPMCLRRRKHDVNKNLSPMRLNGNPSAIRPAVMENEIVKRRSNSVSYVNGNIVRRHVTGNTYMTTFASEIALIEADKEADRKYRELILEAENILVSMQKYQSPSPCVPSPSRKLHNGLANKRVELIKNTELNIELALSKSRNSQPELQSGSIRDLEHTSPKRQFAQPCSPIHRFMERNSPVNFAPKEPPPIFRQHELSKYPDSPAITRRTTPQSSPSRSLMNQQMHRARNNGEPESKDGNRSSRITLNYNGGMKPETMNANNSLGEKIHANGMMQGSLDGGRKEFRSARETTKEEGVTSSSSDSEEKCDVRRRAPLMTFRSIDMGPIKEGSSYCPQSEPVKRKVYAGSATYGRIQKTLGEHIMLRNSDGDTATDDTDDSRRSLKEKVAQLRQERLAAEANTNNIQDSQFFQHQLSQLRRQMLMQTIEGLKRSLEDQSATLKQTCLEPTSLLTDELP</sequence>
<feature type="compositionally biased region" description="Low complexity" evidence="2">
    <location>
        <begin position="438"/>
        <end position="460"/>
    </location>
</feature>
<feature type="compositionally biased region" description="Basic residues" evidence="2">
    <location>
        <begin position="677"/>
        <end position="688"/>
    </location>
</feature>
<evidence type="ECO:0000313" key="4">
    <source>
        <dbReference type="Proteomes" id="UP000078540"/>
    </source>
</evidence>